<dbReference type="InterPro" id="IPR001736">
    <property type="entry name" value="PLipase_D/transphosphatidylase"/>
</dbReference>
<keyword evidence="6" id="KW-0443">Lipid metabolism</keyword>
<dbReference type="STRING" id="1246995.AFR_09810"/>
<evidence type="ECO:0000256" key="2">
    <source>
        <dbReference type="ARBA" id="ARBA00008664"/>
    </source>
</evidence>
<protein>
    <recommendedName>
        <fullName evidence="3">phospholipase D</fullName>
        <ecNumber evidence="3">3.1.4.4</ecNumber>
    </recommendedName>
</protein>
<keyword evidence="7" id="KW-0732">Signal</keyword>
<evidence type="ECO:0000256" key="6">
    <source>
        <dbReference type="ARBA" id="ARBA00023098"/>
    </source>
</evidence>
<sequence>MKSAARIFFSFAASALLAVTGAVVATQASAAEVEPDPVLGAPVFNDPIGTETAQYAIFQQLARVIDRVPAGETIEMSWFEFKTPDYADTASRPNITDRLIRAHQRGVKVRILLNDDAGVTATQAPYLRLKPELGTDENAASYLLLCAQDKGCIGKRKVGTADAYNHNKFLLASKVVLNDGTVKTGVVFQSSGNLGTWDADTAYNNAITWTEASSYANYKAYFADLKKYRTSSTGVENYYRVGASADEYKTHFFPRKETNGDYHQASTDTIVSVLDSVQCSYVGEADGLPHQTDIRILMWSFTRDAVAKKLTDLVKDGCWVDIVYSVVSAPVLKQLETADSKKIGITACAAKFGTRTIKTHSKYMLIDGAYDDDQIPRVFTGSHNFSVTSLRSADESLVRIRNAAVHESYLRNNFYKARDFCSGKTTATAAATTVLSDAAAAGFIED</sequence>
<dbReference type="EMBL" id="CP006272">
    <property type="protein sequence ID" value="AGZ40251.1"/>
    <property type="molecule type" value="Genomic_DNA"/>
</dbReference>
<dbReference type="SUPFAM" id="SSF56024">
    <property type="entry name" value="Phospholipase D/nuclease"/>
    <property type="match status" value="2"/>
</dbReference>
<evidence type="ECO:0000259" key="8">
    <source>
        <dbReference type="PROSITE" id="PS50035"/>
    </source>
</evidence>
<dbReference type="GO" id="GO:0016891">
    <property type="term" value="F:RNA endonuclease activity producing 5'-phosphomonoesters, hydrolytic mechanism"/>
    <property type="evidence" value="ECO:0007669"/>
    <property type="project" value="TreeGrafter"/>
</dbReference>
<organism evidence="9 10">
    <name type="scientific">Actinoplanes friuliensis DSM 7358</name>
    <dbReference type="NCBI Taxonomy" id="1246995"/>
    <lineage>
        <taxon>Bacteria</taxon>
        <taxon>Bacillati</taxon>
        <taxon>Actinomycetota</taxon>
        <taxon>Actinomycetes</taxon>
        <taxon>Micromonosporales</taxon>
        <taxon>Micromonosporaceae</taxon>
        <taxon>Actinoplanes</taxon>
    </lineage>
</organism>
<evidence type="ECO:0000256" key="7">
    <source>
        <dbReference type="SAM" id="SignalP"/>
    </source>
</evidence>
<evidence type="ECO:0000256" key="1">
    <source>
        <dbReference type="ARBA" id="ARBA00000798"/>
    </source>
</evidence>
<dbReference type="HOGENOM" id="CLU_047394_1_0_11"/>
<dbReference type="GO" id="GO:0016042">
    <property type="term" value="P:lipid catabolic process"/>
    <property type="evidence" value="ECO:0007669"/>
    <property type="project" value="UniProtKB-KW"/>
</dbReference>
<evidence type="ECO:0000313" key="10">
    <source>
        <dbReference type="Proteomes" id="UP000017746"/>
    </source>
</evidence>
<dbReference type="Pfam" id="PF13091">
    <property type="entry name" value="PLDc_2"/>
    <property type="match status" value="2"/>
</dbReference>
<dbReference type="KEGG" id="afs:AFR_09810"/>
<evidence type="ECO:0000256" key="5">
    <source>
        <dbReference type="ARBA" id="ARBA00022963"/>
    </source>
</evidence>
<dbReference type="Proteomes" id="UP000017746">
    <property type="component" value="Chromosome"/>
</dbReference>
<evidence type="ECO:0000256" key="4">
    <source>
        <dbReference type="ARBA" id="ARBA00022801"/>
    </source>
</evidence>
<dbReference type="AlphaFoldDB" id="U5VX63"/>
<dbReference type="InterPro" id="IPR051406">
    <property type="entry name" value="PLD_domain"/>
</dbReference>
<feature type="domain" description="PLD phosphodiesterase" evidence="8">
    <location>
        <begin position="355"/>
        <end position="389"/>
    </location>
</feature>
<dbReference type="GO" id="GO:0004630">
    <property type="term" value="F:phospholipase D activity"/>
    <property type="evidence" value="ECO:0007669"/>
    <property type="project" value="UniProtKB-EC"/>
</dbReference>
<feature type="signal peptide" evidence="7">
    <location>
        <begin position="1"/>
        <end position="30"/>
    </location>
</feature>
<dbReference type="PATRIC" id="fig|1246995.3.peg.2000"/>
<gene>
    <name evidence="9" type="ORF">AFR_09810</name>
</gene>
<evidence type="ECO:0000256" key="3">
    <source>
        <dbReference type="ARBA" id="ARBA00012027"/>
    </source>
</evidence>
<dbReference type="PROSITE" id="PS50035">
    <property type="entry name" value="PLD"/>
    <property type="match status" value="1"/>
</dbReference>
<evidence type="ECO:0000313" key="9">
    <source>
        <dbReference type="EMBL" id="AGZ40251.1"/>
    </source>
</evidence>
<comment type="similarity">
    <text evidence="2">Belongs to the phospholipase D family.</text>
</comment>
<keyword evidence="4" id="KW-0378">Hydrolase</keyword>
<dbReference type="EC" id="3.1.4.4" evidence="3"/>
<dbReference type="PANTHER" id="PTHR43856:SF1">
    <property type="entry name" value="MITOCHONDRIAL CARDIOLIPIN HYDROLASE"/>
    <property type="match status" value="1"/>
</dbReference>
<dbReference type="eggNOG" id="COG1502">
    <property type="taxonomic scope" value="Bacteria"/>
</dbReference>
<dbReference type="GO" id="GO:0006793">
    <property type="term" value="P:phosphorus metabolic process"/>
    <property type="evidence" value="ECO:0007669"/>
    <property type="project" value="UniProtKB-ARBA"/>
</dbReference>
<dbReference type="Gene3D" id="3.30.870.10">
    <property type="entry name" value="Endonuclease Chain A"/>
    <property type="match status" value="2"/>
</dbReference>
<keyword evidence="10" id="KW-1185">Reference proteome</keyword>
<dbReference type="PANTHER" id="PTHR43856">
    <property type="entry name" value="CARDIOLIPIN HYDROLASE"/>
    <property type="match status" value="1"/>
</dbReference>
<feature type="chain" id="PRO_5004665839" description="phospholipase D" evidence="7">
    <location>
        <begin position="31"/>
        <end position="446"/>
    </location>
</feature>
<dbReference type="InterPro" id="IPR025202">
    <property type="entry name" value="PLD-like_dom"/>
</dbReference>
<dbReference type="RefSeq" id="WP_023359947.1">
    <property type="nucleotide sequence ID" value="NC_022657.1"/>
</dbReference>
<reference evidence="9 10" key="1">
    <citation type="journal article" date="2014" name="J. Biotechnol.">
        <title>Complete genome sequence of the actinobacterium Actinoplanes friuliensis HAG 010964, producer of the lipopeptide antibiotic friulimycin.</title>
        <authorList>
            <person name="Ruckert C."/>
            <person name="Szczepanowski R."/>
            <person name="Albersmeier A."/>
            <person name="Goesmann A."/>
            <person name="Fischer N."/>
            <person name="Steinkamper A."/>
            <person name="Puhler A."/>
            <person name="Biener R."/>
            <person name="Schwartz D."/>
            <person name="Kalinowski J."/>
        </authorList>
    </citation>
    <scope>NUCLEOTIDE SEQUENCE [LARGE SCALE GENOMIC DNA]</scope>
    <source>
        <strain evidence="9 10">DSM 7358</strain>
    </source>
</reference>
<comment type="catalytic activity">
    <reaction evidence="1">
        <text>a 1,2-diacyl-sn-glycero-3-phosphocholine + H2O = a 1,2-diacyl-sn-glycero-3-phosphate + choline + H(+)</text>
        <dbReference type="Rhea" id="RHEA:14445"/>
        <dbReference type="ChEBI" id="CHEBI:15354"/>
        <dbReference type="ChEBI" id="CHEBI:15377"/>
        <dbReference type="ChEBI" id="CHEBI:15378"/>
        <dbReference type="ChEBI" id="CHEBI:57643"/>
        <dbReference type="ChEBI" id="CHEBI:58608"/>
        <dbReference type="EC" id="3.1.4.4"/>
    </reaction>
</comment>
<proteinExistence type="inferred from homology"/>
<accession>U5VX63</accession>
<name>U5VX63_9ACTN</name>
<keyword evidence="5" id="KW-0442">Lipid degradation</keyword>